<gene>
    <name evidence="1" type="ORF">RM780_11355</name>
</gene>
<evidence type="ECO:0008006" key="3">
    <source>
        <dbReference type="Google" id="ProtNLM"/>
    </source>
</evidence>
<dbReference type="Proteomes" id="UP001183388">
    <property type="component" value="Unassembled WGS sequence"/>
</dbReference>
<reference evidence="2" key="1">
    <citation type="submission" date="2023-07" db="EMBL/GenBank/DDBJ databases">
        <title>30 novel species of actinomycetes from the DSMZ collection.</title>
        <authorList>
            <person name="Nouioui I."/>
        </authorList>
    </citation>
    <scope>NUCLEOTIDE SEQUENCE [LARGE SCALE GENOMIC DNA]</scope>
    <source>
        <strain evidence="2">DSM 44917</strain>
    </source>
</reference>
<dbReference type="EMBL" id="JAVREN010000012">
    <property type="protein sequence ID" value="MDT0307557.1"/>
    <property type="molecule type" value="Genomic_DNA"/>
</dbReference>
<evidence type="ECO:0000313" key="1">
    <source>
        <dbReference type="EMBL" id="MDT0307557.1"/>
    </source>
</evidence>
<proteinExistence type="predicted"/>
<organism evidence="1 2">
    <name type="scientific">Streptomyces boetiae</name>
    <dbReference type="NCBI Taxonomy" id="3075541"/>
    <lineage>
        <taxon>Bacteria</taxon>
        <taxon>Bacillati</taxon>
        <taxon>Actinomycetota</taxon>
        <taxon>Actinomycetes</taxon>
        <taxon>Kitasatosporales</taxon>
        <taxon>Streptomycetaceae</taxon>
        <taxon>Streptomyces</taxon>
    </lineage>
</organism>
<dbReference type="Gene3D" id="1.10.10.60">
    <property type="entry name" value="Homeodomain-like"/>
    <property type="match status" value="2"/>
</dbReference>
<protein>
    <recommendedName>
        <fullName evidence="3">Transposase IS30-like HTH domain-containing protein</fullName>
    </recommendedName>
</protein>
<accession>A0ABU2L7T6</accession>
<dbReference type="RefSeq" id="WP_311630504.1">
    <property type="nucleotide sequence ID" value="NZ_JAVREN010000012.1"/>
</dbReference>
<evidence type="ECO:0000313" key="2">
    <source>
        <dbReference type="Proteomes" id="UP001183388"/>
    </source>
</evidence>
<comment type="caution">
    <text evidence="1">The sequence shown here is derived from an EMBL/GenBank/DDBJ whole genome shotgun (WGS) entry which is preliminary data.</text>
</comment>
<name>A0ABU2L7T6_9ACTN</name>
<sequence>MLRLFKVLTDDDTTATSQVAPAEADSAVATQVKENRILAPNEVTELTESYRRGATVRELSQRYGVHRHTIDRHLERAGVAKRPATKMTAARVARATELYEQGLSTNQIGRELHVDGSTVWKALKRAGVRMRPPVA</sequence>
<keyword evidence="2" id="KW-1185">Reference proteome</keyword>